<protein>
    <recommendedName>
        <fullName evidence="3">Zn-finger domain-containing protein</fullName>
    </recommendedName>
</protein>
<evidence type="ECO:0008006" key="3">
    <source>
        <dbReference type="Google" id="ProtNLM"/>
    </source>
</evidence>
<keyword evidence="2" id="KW-1185">Reference proteome</keyword>
<gene>
    <name evidence="1" type="ORF">RhiirA4_431298</name>
</gene>
<dbReference type="AlphaFoldDB" id="A0A2I1HP99"/>
<name>A0A2I1HP99_9GLOM</name>
<comment type="caution">
    <text evidence="1">The sequence shown here is derived from an EMBL/GenBank/DDBJ whole genome shotgun (WGS) entry which is preliminary data.</text>
</comment>
<dbReference type="VEuPathDB" id="FungiDB:RhiirA1_485884"/>
<dbReference type="Pfam" id="PF18759">
    <property type="entry name" value="Plavaka"/>
    <property type="match status" value="2"/>
</dbReference>
<dbReference type="EMBL" id="LLXI01004488">
    <property type="protein sequence ID" value="PKY60677.1"/>
    <property type="molecule type" value="Genomic_DNA"/>
</dbReference>
<dbReference type="VEuPathDB" id="FungiDB:FUN_019205"/>
<proteinExistence type="predicted"/>
<dbReference type="VEuPathDB" id="FungiDB:RhiirFUN_020579"/>
<reference evidence="1 2" key="1">
    <citation type="submission" date="2015-10" db="EMBL/GenBank/DDBJ databases">
        <title>Genome analyses suggest a sexual origin of heterokaryosis in a supposedly ancient asexual fungus.</title>
        <authorList>
            <person name="Ropars J."/>
            <person name="Sedzielewska K."/>
            <person name="Noel J."/>
            <person name="Charron P."/>
            <person name="Farinelli L."/>
            <person name="Marton T."/>
            <person name="Kruger M."/>
            <person name="Pelin A."/>
            <person name="Brachmann A."/>
            <person name="Corradi N."/>
        </authorList>
    </citation>
    <scope>NUCLEOTIDE SEQUENCE [LARGE SCALE GENOMIC DNA]</scope>
    <source>
        <strain evidence="1 2">A4</strain>
    </source>
</reference>
<dbReference type="InterPro" id="IPR041078">
    <property type="entry name" value="Plavaka"/>
</dbReference>
<dbReference type="VEuPathDB" id="FungiDB:RhiirFUN_011819"/>
<organism evidence="1 2">
    <name type="scientific">Rhizophagus irregularis</name>
    <dbReference type="NCBI Taxonomy" id="588596"/>
    <lineage>
        <taxon>Eukaryota</taxon>
        <taxon>Fungi</taxon>
        <taxon>Fungi incertae sedis</taxon>
        <taxon>Mucoromycota</taxon>
        <taxon>Glomeromycotina</taxon>
        <taxon>Glomeromycetes</taxon>
        <taxon>Glomerales</taxon>
        <taxon>Glomeraceae</taxon>
        <taxon>Rhizophagus</taxon>
    </lineage>
</organism>
<evidence type="ECO:0000313" key="1">
    <source>
        <dbReference type="EMBL" id="PKY60677.1"/>
    </source>
</evidence>
<accession>A0A2I1HP99</accession>
<evidence type="ECO:0000313" key="2">
    <source>
        <dbReference type="Proteomes" id="UP000234323"/>
    </source>
</evidence>
<dbReference type="Proteomes" id="UP000234323">
    <property type="component" value="Unassembled WGS sequence"/>
</dbReference>
<sequence length="697" mass="80809">MYLDENNLTREESTNISESVVARNNKQGPALSPILINDIITPCEEQISDINVHDAWKDDEPLIFDENISEKEIQSDIESNDEIDNIFVETEDQYYQNYTLLFPTVVSSSILTVLDVRTAQKVQETNNAIPSFPNSAYEAFVHLLTKHNLSNSVANDIISLFNNFHMDSMAILPSNAKAARKLLDSMQIPHILYKKTVIMEYNQKQYILYHRTIYDTIKELLSNEDIFKHCVFDFMPKYLTNINGENERCYGEQYNSEWWGRAQSSISENSKVLSIILYSDATTCDVLAYLPRIKETNKFKKRKDCSMVKHYLFQCSLEVLIEPIRSGSFDLRTDNGIIWCYPFLSELLGDMPEHHSLTLTYSSLNCNMPCYTCITLRDEFNNPLIDHSTIQLRTPIMMQNVLNNGDATKYSLHNMKNIFWTLPQLNIYQACMPDRMHHLDLGLYKYQVEYTRDLLAEWCGSDGVIEFDDRLAKIPRFSGLKLFKHGLGNIKRFTAEEFRSMMRQLVFVVDEHGAINGFVTETYESLHKKWVKNPYRISNQHDATLQMLNTVRKQNIINYLFQFSKPVGSNVKQNTSVMNGKIFTFELSSFDKFVSSYRNTTTLASEAFEAFNQFLPTLDKFFNLINLAEFITTHLIVSVKWYRSAVISSRDTVRANSNWYGQPIFDNVSINMDSNEIEDYTTYDGLCFGKEMTLKIM</sequence>